<name>A0AA39QQP3_9LECA</name>
<gene>
    <name evidence="1" type="ORF">JMJ35_010416</name>
</gene>
<dbReference type="AlphaFoldDB" id="A0AA39QQP3"/>
<sequence length="74" mass="7881">MASLAGGFAVTGALYGAGLKQQRETKKEAQARREATPAERIAILEQTRSGLTAKKKVLDTKIAEIEARAIKPDG</sequence>
<dbReference type="EMBL" id="JAFEKC020000024">
    <property type="protein sequence ID" value="KAK0507378.1"/>
    <property type="molecule type" value="Genomic_DNA"/>
</dbReference>
<evidence type="ECO:0000313" key="1">
    <source>
        <dbReference type="EMBL" id="KAK0507378.1"/>
    </source>
</evidence>
<organism evidence="1 2">
    <name type="scientific">Cladonia borealis</name>
    <dbReference type="NCBI Taxonomy" id="184061"/>
    <lineage>
        <taxon>Eukaryota</taxon>
        <taxon>Fungi</taxon>
        <taxon>Dikarya</taxon>
        <taxon>Ascomycota</taxon>
        <taxon>Pezizomycotina</taxon>
        <taxon>Lecanoromycetes</taxon>
        <taxon>OSLEUM clade</taxon>
        <taxon>Lecanoromycetidae</taxon>
        <taxon>Lecanorales</taxon>
        <taxon>Lecanorineae</taxon>
        <taxon>Cladoniaceae</taxon>
        <taxon>Cladonia</taxon>
    </lineage>
</organism>
<proteinExistence type="predicted"/>
<evidence type="ECO:0000313" key="2">
    <source>
        <dbReference type="Proteomes" id="UP001166286"/>
    </source>
</evidence>
<reference evidence="1" key="1">
    <citation type="submission" date="2023-03" db="EMBL/GenBank/DDBJ databases">
        <title>Complete genome of Cladonia borealis.</title>
        <authorList>
            <person name="Park H."/>
        </authorList>
    </citation>
    <scope>NUCLEOTIDE SEQUENCE</scope>
    <source>
        <strain evidence="1">ANT050790</strain>
    </source>
</reference>
<dbReference type="Proteomes" id="UP001166286">
    <property type="component" value="Unassembled WGS sequence"/>
</dbReference>
<protein>
    <submittedName>
        <fullName evidence="1">Uncharacterized protein</fullName>
    </submittedName>
</protein>
<accession>A0AA39QQP3</accession>
<keyword evidence="2" id="KW-1185">Reference proteome</keyword>
<comment type="caution">
    <text evidence="1">The sequence shown here is derived from an EMBL/GenBank/DDBJ whole genome shotgun (WGS) entry which is preliminary data.</text>
</comment>